<keyword evidence="1" id="KW-1133">Transmembrane helix</keyword>
<keyword evidence="1" id="KW-0812">Transmembrane</keyword>
<comment type="caution">
    <text evidence="2">The sequence shown here is derived from an EMBL/GenBank/DDBJ whole genome shotgun (WGS) entry which is preliminary data.</text>
</comment>
<proteinExistence type="predicted"/>
<dbReference type="AlphaFoldDB" id="A0A5C6Z179"/>
<evidence type="ECO:0000256" key="1">
    <source>
        <dbReference type="SAM" id="Phobius"/>
    </source>
</evidence>
<organism evidence="2 3">
    <name type="scientific">Aequorivita antarctica</name>
    <dbReference type="NCBI Taxonomy" id="153266"/>
    <lineage>
        <taxon>Bacteria</taxon>
        <taxon>Pseudomonadati</taxon>
        <taxon>Bacteroidota</taxon>
        <taxon>Flavobacteriia</taxon>
        <taxon>Flavobacteriales</taxon>
        <taxon>Flavobacteriaceae</taxon>
        <taxon>Aequorivita</taxon>
    </lineage>
</organism>
<feature type="transmembrane region" description="Helical" evidence="1">
    <location>
        <begin position="112"/>
        <end position="133"/>
    </location>
</feature>
<evidence type="ECO:0000313" key="3">
    <source>
        <dbReference type="Proteomes" id="UP000321497"/>
    </source>
</evidence>
<gene>
    <name evidence="2" type="ORF">ESU54_04960</name>
</gene>
<protein>
    <submittedName>
        <fullName evidence="2">Uncharacterized protein</fullName>
    </submittedName>
</protein>
<dbReference type="OrthoDB" id="1340494at2"/>
<evidence type="ECO:0000313" key="2">
    <source>
        <dbReference type="EMBL" id="TXD73824.1"/>
    </source>
</evidence>
<keyword evidence="3" id="KW-1185">Reference proteome</keyword>
<dbReference type="RefSeq" id="WP_111843548.1">
    <property type="nucleotide sequence ID" value="NZ_UEGI01000002.1"/>
</dbReference>
<sequence>MHSELLLKAFDKVSEELALEGHKEPSDSKCAHRLSEIVSEVFPYGEKSFRTLYKRAVKNSDDDIQIPRPEVLIALAQYLGYENYRDFLVKNTIDEVKGISEGRKVPKKKNKLVLSIIAVVLLAVIGFFGYHYFTKQRWMEWEGRHYIEASFDSEKLREGNLKAYKEERIIDFEKVTPTCESEFFNEDGSVRVWYGKNRDGDLEYFTSYGLHPQTGKTLKPITRYMIGKYICLNNK</sequence>
<keyword evidence="1" id="KW-0472">Membrane</keyword>
<name>A0A5C6Z179_9FLAO</name>
<accession>A0A5C6Z179</accession>
<dbReference type="Proteomes" id="UP000321497">
    <property type="component" value="Unassembled WGS sequence"/>
</dbReference>
<dbReference type="EMBL" id="VORT01000003">
    <property type="protein sequence ID" value="TXD73824.1"/>
    <property type="molecule type" value="Genomic_DNA"/>
</dbReference>
<reference evidence="2 3" key="1">
    <citation type="submission" date="2019-08" db="EMBL/GenBank/DDBJ databases">
        <title>Genome of Aequorivita antarctica SW49 (type strain).</title>
        <authorList>
            <person name="Bowman J.P."/>
        </authorList>
    </citation>
    <scope>NUCLEOTIDE SEQUENCE [LARGE SCALE GENOMIC DNA]</scope>
    <source>
        <strain evidence="2 3">SW49</strain>
    </source>
</reference>